<name>A0A7S3QKN5_DUNTE</name>
<dbReference type="Gene3D" id="1.10.287.110">
    <property type="entry name" value="DnaJ domain"/>
    <property type="match status" value="1"/>
</dbReference>
<dbReference type="InterPro" id="IPR001623">
    <property type="entry name" value="DnaJ_domain"/>
</dbReference>
<dbReference type="SUPFAM" id="SSF46565">
    <property type="entry name" value="Chaperone J-domain"/>
    <property type="match status" value="1"/>
</dbReference>
<sequence length="288" mass="32476">MEDQFQQGSPQQAQHEEDAGSLEETPTTGVMSHEEEEDDTLQALADTFKGKLRQLSGSLDNIGRKASGLNNELGIADSNSAEFASRLHQAEQTISRLRAEQELGCMREELLQQQVYRLEAMLESDRLQASLSEHRLQQMLADERLRSDRMRAMRDGMAVQRDDAVLELATVCADLDAMQATLADSAVYVRYLRKKVLELEVQNTRHAARSALQKPDSQGDPGVFSLQAIRQQVQNAVKEACQCEDEEKRKRLLRQMQLRWHPDKNPLLTEIATEVTKLLNEATAQAGF</sequence>
<feature type="region of interest" description="Disordered" evidence="1">
    <location>
        <begin position="1"/>
        <end position="39"/>
    </location>
</feature>
<organism evidence="2">
    <name type="scientific">Dunaliella tertiolecta</name>
    <name type="common">Green alga</name>
    <dbReference type="NCBI Taxonomy" id="3047"/>
    <lineage>
        <taxon>Eukaryota</taxon>
        <taxon>Viridiplantae</taxon>
        <taxon>Chlorophyta</taxon>
        <taxon>core chlorophytes</taxon>
        <taxon>Chlorophyceae</taxon>
        <taxon>CS clade</taxon>
        <taxon>Chlamydomonadales</taxon>
        <taxon>Dunaliellaceae</taxon>
        <taxon>Dunaliella</taxon>
    </lineage>
</organism>
<reference evidence="2" key="1">
    <citation type="submission" date="2021-01" db="EMBL/GenBank/DDBJ databases">
        <authorList>
            <person name="Corre E."/>
            <person name="Pelletier E."/>
            <person name="Niang G."/>
            <person name="Scheremetjew M."/>
            <person name="Finn R."/>
            <person name="Kale V."/>
            <person name="Holt S."/>
            <person name="Cochrane G."/>
            <person name="Meng A."/>
            <person name="Brown T."/>
            <person name="Cohen L."/>
        </authorList>
    </citation>
    <scope>NUCLEOTIDE SEQUENCE</scope>
    <source>
        <strain evidence="2">CCMP1320</strain>
    </source>
</reference>
<dbReference type="CDD" id="cd06257">
    <property type="entry name" value="DnaJ"/>
    <property type="match status" value="1"/>
</dbReference>
<evidence type="ECO:0000313" key="2">
    <source>
        <dbReference type="EMBL" id="CAE0485781.1"/>
    </source>
</evidence>
<feature type="compositionally biased region" description="Polar residues" evidence="1">
    <location>
        <begin position="1"/>
        <end position="13"/>
    </location>
</feature>
<dbReference type="AlphaFoldDB" id="A0A7S3QKN5"/>
<dbReference type="EMBL" id="HBIP01001927">
    <property type="protein sequence ID" value="CAE0485781.1"/>
    <property type="molecule type" value="Transcribed_RNA"/>
</dbReference>
<evidence type="ECO:0000256" key="1">
    <source>
        <dbReference type="SAM" id="MobiDB-lite"/>
    </source>
</evidence>
<proteinExistence type="predicted"/>
<protein>
    <recommendedName>
        <fullName evidence="3">J domain-containing protein</fullName>
    </recommendedName>
</protein>
<gene>
    <name evidence="2" type="ORF">DTER00134_LOCUS820</name>
</gene>
<dbReference type="InterPro" id="IPR036869">
    <property type="entry name" value="J_dom_sf"/>
</dbReference>
<accession>A0A7S3QKN5</accession>
<evidence type="ECO:0008006" key="3">
    <source>
        <dbReference type="Google" id="ProtNLM"/>
    </source>
</evidence>